<accession>A0ABQ1Q219</accession>
<dbReference type="NCBIfam" id="NF033516">
    <property type="entry name" value="transpos_IS3"/>
    <property type="match status" value="1"/>
</dbReference>
<evidence type="ECO:0000259" key="2">
    <source>
        <dbReference type="PROSITE" id="PS50994"/>
    </source>
</evidence>
<proteinExistence type="predicted"/>
<dbReference type="Proteomes" id="UP000642571">
    <property type="component" value="Unassembled WGS sequence"/>
</dbReference>
<name>A0ABQ1Q219_9BACI</name>
<dbReference type="Pfam" id="PF00665">
    <property type="entry name" value="rve"/>
    <property type="match status" value="1"/>
</dbReference>
<evidence type="ECO:0000256" key="1">
    <source>
        <dbReference type="ARBA" id="ARBA00002286"/>
    </source>
</evidence>
<keyword evidence="4" id="KW-1185">Reference proteome</keyword>
<dbReference type="InterPro" id="IPR048020">
    <property type="entry name" value="Transpos_IS3"/>
</dbReference>
<dbReference type="InterPro" id="IPR050900">
    <property type="entry name" value="Transposase_IS3/IS150/IS904"/>
</dbReference>
<dbReference type="EMBL" id="BMIN01000006">
    <property type="protein sequence ID" value="GGD10304.1"/>
    <property type="molecule type" value="Genomic_DNA"/>
</dbReference>
<protein>
    <submittedName>
        <fullName evidence="3">Transposase</fullName>
    </submittedName>
</protein>
<evidence type="ECO:0000313" key="4">
    <source>
        <dbReference type="Proteomes" id="UP000642571"/>
    </source>
</evidence>
<feature type="domain" description="Integrase catalytic" evidence="2">
    <location>
        <begin position="114"/>
        <end position="276"/>
    </location>
</feature>
<dbReference type="InterPro" id="IPR012337">
    <property type="entry name" value="RNaseH-like_sf"/>
</dbReference>
<dbReference type="Pfam" id="PF13276">
    <property type="entry name" value="HTH_21"/>
    <property type="match status" value="1"/>
</dbReference>
<dbReference type="InterPro" id="IPR036397">
    <property type="entry name" value="RNaseH_sf"/>
</dbReference>
<dbReference type="PROSITE" id="PS50994">
    <property type="entry name" value="INTEGRASE"/>
    <property type="match status" value="1"/>
</dbReference>
<reference evidence="4" key="1">
    <citation type="journal article" date="2019" name="Int. J. Syst. Evol. Microbiol.">
        <title>The Global Catalogue of Microorganisms (GCM) 10K type strain sequencing project: providing services to taxonomists for standard genome sequencing and annotation.</title>
        <authorList>
            <consortium name="The Broad Institute Genomics Platform"/>
            <consortium name="The Broad Institute Genome Sequencing Center for Infectious Disease"/>
            <person name="Wu L."/>
            <person name="Ma J."/>
        </authorList>
    </citation>
    <scope>NUCLEOTIDE SEQUENCE [LARGE SCALE GENOMIC DNA]</scope>
    <source>
        <strain evidence="4">CGMCC 1.15353</strain>
    </source>
</reference>
<dbReference type="PANTHER" id="PTHR46889">
    <property type="entry name" value="TRANSPOSASE INSF FOR INSERTION SEQUENCE IS3B-RELATED"/>
    <property type="match status" value="1"/>
</dbReference>
<comment type="caution">
    <text evidence="3">The sequence shown here is derived from an EMBL/GenBank/DDBJ whole genome shotgun (WGS) entry which is preliminary data.</text>
</comment>
<dbReference type="SUPFAM" id="SSF53098">
    <property type="entry name" value="Ribonuclease H-like"/>
    <property type="match status" value="1"/>
</dbReference>
<dbReference type="Gene3D" id="3.30.420.10">
    <property type="entry name" value="Ribonuclease H-like superfamily/Ribonuclease H"/>
    <property type="match status" value="1"/>
</dbReference>
<organism evidence="3 4">
    <name type="scientific">Pontibacillus salipaludis</name>
    <dbReference type="NCBI Taxonomy" id="1697394"/>
    <lineage>
        <taxon>Bacteria</taxon>
        <taxon>Bacillati</taxon>
        <taxon>Bacillota</taxon>
        <taxon>Bacilli</taxon>
        <taxon>Bacillales</taxon>
        <taxon>Bacillaceae</taxon>
        <taxon>Pontibacillus</taxon>
    </lineage>
</organism>
<evidence type="ECO:0000313" key="3">
    <source>
        <dbReference type="EMBL" id="GGD10304.1"/>
    </source>
</evidence>
<gene>
    <name evidence="3" type="ORF">GCM10011389_17310</name>
</gene>
<sequence length="278" mass="32118">MVRYLCGLACVSRSGFYAWLKAAPKRKQREEQDRADLEHITSIFNSKNQKAGIRQIKMVLENEHGLVLNLKKIVRLMRKEGLKSKIRKANPYKRLGKATQEHQTCPNVLNRNFDQGKPGKVFLTDMTYLQYGNGQVAYLSCVKDGSTNEILAHNLSTTLGMDIVYQTMSRLRQVHPIMPESILHSDQGFHYTNPDFQKNIRNLGIIQSMSRKGNCWDNAPMEAFFGTLKDEVNHRECKNLKELTSNIDRFISYYNQKRYQWGLGKMSPVQYRTHLLAA</sequence>
<dbReference type="InterPro" id="IPR001584">
    <property type="entry name" value="Integrase_cat-core"/>
</dbReference>
<comment type="function">
    <text evidence="1">Involved in the transposition of the insertion sequence.</text>
</comment>
<dbReference type="InterPro" id="IPR025948">
    <property type="entry name" value="HTH-like_dom"/>
</dbReference>
<dbReference type="PANTHER" id="PTHR46889:SF5">
    <property type="entry name" value="INTEGRASE PROTEIN"/>
    <property type="match status" value="1"/>
</dbReference>
<dbReference type="Pfam" id="PF13333">
    <property type="entry name" value="rve_2"/>
    <property type="match status" value="1"/>
</dbReference>